<feature type="compositionally biased region" description="Basic and acidic residues" evidence="1">
    <location>
        <begin position="80"/>
        <end position="95"/>
    </location>
</feature>
<sequence>MIECAGSSPATTFERIVHVAVPPSLARALSEALVDLTRFVGSADDDHMDQGDAVKALEGVAVVVGRLSNSPRTTPTAGARFERGILVERSDQEAA</sequence>
<gene>
    <name evidence="2" type="ORF">GCM10009639_09370</name>
</gene>
<name>A0ABN1XNB6_9ACTN</name>
<dbReference type="Proteomes" id="UP001499863">
    <property type="component" value="Unassembled WGS sequence"/>
</dbReference>
<evidence type="ECO:0000313" key="3">
    <source>
        <dbReference type="Proteomes" id="UP001499863"/>
    </source>
</evidence>
<proteinExistence type="predicted"/>
<evidence type="ECO:0000256" key="1">
    <source>
        <dbReference type="SAM" id="MobiDB-lite"/>
    </source>
</evidence>
<dbReference type="EMBL" id="BAAAKJ010000042">
    <property type="protein sequence ID" value="GAA1386049.1"/>
    <property type="molecule type" value="Genomic_DNA"/>
</dbReference>
<feature type="region of interest" description="Disordered" evidence="1">
    <location>
        <begin position="68"/>
        <end position="95"/>
    </location>
</feature>
<accession>A0ABN1XNB6</accession>
<reference evidence="2 3" key="1">
    <citation type="journal article" date="2019" name="Int. J. Syst. Evol. Microbiol.">
        <title>The Global Catalogue of Microorganisms (GCM) 10K type strain sequencing project: providing services to taxonomists for standard genome sequencing and annotation.</title>
        <authorList>
            <consortium name="The Broad Institute Genomics Platform"/>
            <consortium name="The Broad Institute Genome Sequencing Center for Infectious Disease"/>
            <person name="Wu L."/>
            <person name="Ma J."/>
        </authorList>
    </citation>
    <scope>NUCLEOTIDE SEQUENCE [LARGE SCALE GENOMIC DNA]</scope>
    <source>
        <strain evidence="2 3">JCM 12393</strain>
    </source>
</reference>
<protein>
    <submittedName>
        <fullName evidence="2">Uncharacterized protein</fullName>
    </submittedName>
</protein>
<organism evidence="2 3">
    <name type="scientific">Kitasatospora putterlickiae</name>
    <dbReference type="NCBI Taxonomy" id="221725"/>
    <lineage>
        <taxon>Bacteria</taxon>
        <taxon>Bacillati</taxon>
        <taxon>Actinomycetota</taxon>
        <taxon>Actinomycetes</taxon>
        <taxon>Kitasatosporales</taxon>
        <taxon>Streptomycetaceae</taxon>
        <taxon>Kitasatospora</taxon>
    </lineage>
</organism>
<evidence type="ECO:0000313" key="2">
    <source>
        <dbReference type="EMBL" id="GAA1386049.1"/>
    </source>
</evidence>
<keyword evidence="3" id="KW-1185">Reference proteome</keyword>
<comment type="caution">
    <text evidence="2">The sequence shown here is derived from an EMBL/GenBank/DDBJ whole genome shotgun (WGS) entry which is preliminary data.</text>
</comment>